<keyword evidence="5 6" id="KW-0472">Membrane</keyword>
<evidence type="ECO:0000313" key="9">
    <source>
        <dbReference type="Proteomes" id="UP001307839"/>
    </source>
</evidence>
<feature type="transmembrane region" description="Helical" evidence="6">
    <location>
        <begin position="161"/>
        <end position="183"/>
    </location>
</feature>
<organism evidence="8 9">
    <name type="scientific">Pseudomonas auratipiscis</name>
    <dbReference type="NCBI Taxonomy" id="3115853"/>
    <lineage>
        <taxon>Bacteria</taxon>
        <taxon>Pseudomonadati</taxon>
        <taxon>Pseudomonadota</taxon>
        <taxon>Gammaproteobacteria</taxon>
        <taxon>Pseudomonadales</taxon>
        <taxon>Pseudomonadaceae</taxon>
        <taxon>Pseudomonas</taxon>
    </lineage>
</organism>
<feature type="domain" description="Major facilitator superfamily (MFS) profile" evidence="7">
    <location>
        <begin position="7"/>
        <end position="506"/>
    </location>
</feature>
<gene>
    <name evidence="8" type="ORF">V0R53_00430</name>
</gene>
<feature type="transmembrane region" description="Helical" evidence="6">
    <location>
        <begin position="131"/>
        <end position="155"/>
    </location>
</feature>
<dbReference type="SUPFAM" id="SSF103473">
    <property type="entry name" value="MFS general substrate transporter"/>
    <property type="match status" value="1"/>
</dbReference>
<feature type="transmembrane region" description="Helical" evidence="6">
    <location>
        <begin position="264"/>
        <end position="285"/>
    </location>
</feature>
<protein>
    <submittedName>
        <fullName evidence="8">MFS transporter</fullName>
    </submittedName>
</protein>
<dbReference type="PROSITE" id="PS50850">
    <property type="entry name" value="MFS"/>
    <property type="match status" value="1"/>
</dbReference>
<evidence type="ECO:0000256" key="1">
    <source>
        <dbReference type="ARBA" id="ARBA00004141"/>
    </source>
</evidence>
<comment type="caution">
    <text evidence="8">The sequence shown here is derived from an EMBL/GenBank/DDBJ whole genome shotgun (WGS) entry which is preliminary data.</text>
</comment>
<dbReference type="InterPro" id="IPR036259">
    <property type="entry name" value="MFS_trans_sf"/>
</dbReference>
<evidence type="ECO:0000256" key="2">
    <source>
        <dbReference type="ARBA" id="ARBA00022448"/>
    </source>
</evidence>
<dbReference type="InterPro" id="IPR020846">
    <property type="entry name" value="MFS_dom"/>
</dbReference>
<evidence type="ECO:0000256" key="5">
    <source>
        <dbReference type="ARBA" id="ARBA00023136"/>
    </source>
</evidence>
<proteinExistence type="predicted"/>
<name>A0AB35WKS2_9PSED</name>
<dbReference type="Proteomes" id="UP001307839">
    <property type="component" value="Unassembled WGS sequence"/>
</dbReference>
<feature type="transmembrane region" description="Helical" evidence="6">
    <location>
        <begin position="476"/>
        <end position="501"/>
    </location>
</feature>
<evidence type="ECO:0000313" key="8">
    <source>
        <dbReference type="EMBL" id="MEE1864851.1"/>
    </source>
</evidence>
<feature type="transmembrane region" description="Helical" evidence="6">
    <location>
        <begin position="305"/>
        <end position="322"/>
    </location>
</feature>
<feature type="transmembrane region" description="Helical" evidence="6">
    <location>
        <begin position="195"/>
        <end position="213"/>
    </location>
</feature>
<feature type="transmembrane region" description="Helical" evidence="6">
    <location>
        <begin position="43"/>
        <end position="60"/>
    </location>
</feature>
<comment type="subcellular location">
    <subcellularLocation>
        <location evidence="1">Membrane</location>
        <topology evidence="1">Multi-pass membrane protein</topology>
    </subcellularLocation>
</comment>
<dbReference type="AlphaFoldDB" id="A0AB35WKS2"/>
<evidence type="ECO:0000256" key="3">
    <source>
        <dbReference type="ARBA" id="ARBA00022692"/>
    </source>
</evidence>
<evidence type="ECO:0000256" key="6">
    <source>
        <dbReference type="SAM" id="Phobius"/>
    </source>
</evidence>
<dbReference type="PANTHER" id="PTHR42718:SF9">
    <property type="entry name" value="MAJOR FACILITATOR SUPERFAMILY MULTIDRUG TRANSPORTER MFSC"/>
    <property type="match status" value="1"/>
</dbReference>
<keyword evidence="2" id="KW-0813">Transport</keyword>
<sequence>MSHRYALLAIIFLLNLVEFLQIGMVSFAAAPIRGEIDASPEEYSFIAALYACVAVVMIAKKHWFIERMGLRHYVHASIVVHIAGCLMCAASHDLGMFTAGRVIMALGGAAFMTTARVLVHQLPAGSVRFGGVKAFFAGLAVGTGLAPLLASLAVTEDHWQIMFWLLIAVTVTVAILACRCLPADAHADDARSPSNLGRILLLAVASFFLLYLLQRSYYNFYDDRAIFGIFCALAGFAVYSYFHAEHRNEKPLLMVRELWQKPRFVFGVAVFSFAYVVQGANNFILPAFLQTGMGYAWETIGKQQSLGLAMTVVTWAVMLRIINTHPGSKKFHIAGFIALGSFAWLLSHVAPDTDLVGHILPALALNGCFIMLVIPTTAIQAFADVAHDDKLFAHAQQVKNMLREIFTALGTCLATLFSQWRSTEQYNLLNLRLTHADAAFGSYVDTLARHFGQNHESAQAGKMALIYVGQQVNQQISYLVGIEYFTAIAALAVVCTVLIAWQNIFR</sequence>
<accession>A0AB35WKS2</accession>
<dbReference type="PANTHER" id="PTHR42718">
    <property type="entry name" value="MAJOR FACILITATOR SUPERFAMILY MULTIDRUG TRANSPORTER MFSC"/>
    <property type="match status" value="1"/>
</dbReference>
<keyword evidence="9" id="KW-1185">Reference proteome</keyword>
<keyword evidence="3 6" id="KW-0812">Transmembrane</keyword>
<dbReference type="GO" id="GO:0016020">
    <property type="term" value="C:membrane"/>
    <property type="evidence" value="ECO:0007669"/>
    <property type="project" value="UniProtKB-SubCell"/>
</dbReference>
<evidence type="ECO:0000259" key="7">
    <source>
        <dbReference type="PROSITE" id="PS50850"/>
    </source>
</evidence>
<feature type="transmembrane region" description="Helical" evidence="6">
    <location>
        <begin position="362"/>
        <end position="383"/>
    </location>
</feature>
<dbReference type="GO" id="GO:0022857">
    <property type="term" value="F:transmembrane transporter activity"/>
    <property type="evidence" value="ECO:0007669"/>
    <property type="project" value="InterPro"/>
</dbReference>
<feature type="transmembrane region" description="Helical" evidence="6">
    <location>
        <begin position="331"/>
        <end position="350"/>
    </location>
</feature>
<reference evidence="8 9" key="1">
    <citation type="submission" date="2024-01" db="EMBL/GenBank/DDBJ databases">
        <title>Unpublished Manusciprt.</title>
        <authorList>
            <person name="Duman M."/>
            <person name="Valdes E.G."/>
            <person name="Ajmi N."/>
            <person name="Altun S."/>
            <person name="Saticioglu I.B."/>
        </authorList>
    </citation>
    <scope>NUCLEOTIDE SEQUENCE [LARGE SCALE GENOMIC DNA]</scope>
    <source>
        <strain evidence="8 9">120P</strain>
    </source>
</reference>
<dbReference type="EMBL" id="JAZDQP010000001">
    <property type="protein sequence ID" value="MEE1864851.1"/>
    <property type="molecule type" value="Genomic_DNA"/>
</dbReference>
<feature type="transmembrane region" description="Helical" evidence="6">
    <location>
        <begin position="225"/>
        <end position="244"/>
    </location>
</feature>
<keyword evidence="4 6" id="KW-1133">Transmembrane helix</keyword>
<dbReference type="Pfam" id="PF07690">
    <property type="entry name" value="MFS_1"/>
    <property type="match status" value="1"/>
</dbReference>
<dbReference type="InterPro" id="IPR011701">
    <property type="entry name" value="MFS"/>
</dbReference>
<evidence type="ECO:0000256" key="4">
    <source>
        <dbReference type="ARBA" id="ARBA00022989"/>
    </source>
</evidence>
<feature type="transmembrane region" description="Helical" evidence="6">
    <location>
        <begin position="98"/>
        <end position="119"/>
    </location>
</feature>
<dbReference type="RefSeq" id="WP_330078509.1">
    <property type="nucleotide sequence ID" value="NZ_JAZDCU010000001.1"/>
</dbReference>
<dbReference type="Gene3D" id="1.20.1250.20">
    <property type="entry name" value="MFS general substrate transporter like domains"/>
    <property type="match status" value="2"/>
</dbReference>
<feature type="transmembrane region" description="Helical" evidence="6">
    <location>
        <begin position="72"/>
        <end position="92"/>
    </location>
</feature>